<proteinExistence type="predicted"/>
<dbReference type="PANTHER" id="PTHR43674">
    <property type="entry name" value="NITRILASE C965.09-RELATED"/>
    <property type="match status" value="1"/>
</dbReference>
<dbReference type="Pfam" id="PF00795">
    <property type="entry name" value="CN_hydrolase"/>
    <property type="match status" value="1"/>
</dbReference>
<feature type="domain" description="CN hydrolase" evidence="2">
    <location>
        <begin position="3"/>
        <end position="255"/>
    </location>
</feature>
<sequence length="287" mass="31147">MAFKVACVQFAPQKAEVDKNLDTIAEAILQAQDEGAELVLLPEACTSGYFLEGGVLESSLTSAQLQAALWKRVAGKITRPIDVVLGFYENAEGTLYNAALYTELSPKGPRHVGTYRKFFLPTYGVFDEERFVSRGRDLGVYETRLGKIGILICEDVWHGVLPTLCAVHGAQLILIPAASPARGFSGERIENHDRYRRLFVAVAEEHGVYCASAQLCGFEGGKGFIGGSKIVDPTGQVVVEAPVAEGHMIIGDIDTDLVAITRAQSPLLSDLQSAWSDIRRLVGETDF</sequence>
<dbReference type="EMBL" id="CP007139">
    <property type="protein sequence ID" value="AIE84032.1"/>
    <property type="molecule type" value="Genomic_DNA"/>
</dbReference>
<dbReference type="Gene3D" id="3.60.110.10">
    <property type="entry name" value="Carbon-nitrogen hydrolase"/>
    <property type="match status" value="1"/>
</dbReference>
<dbReference type="KEGG" id="fgi:OP10G_0664"/>
<dbReference type="GO" id="GO:0050126">
    <property type="term" value="F:N-carbamoylputrescine amidase activity"/>
    <property type="evidence" value="ECO:0007669"/>
    <property type="project" value="TreeGrafter"/>
</dbReference>
<organism evidence="3 4">
    <name type="scientific">Fimbriimonas ginsengisoli Gsoil 348</name>
    <dbReference type="NCBI Taxonomy" id="661478"/>
    <lineage>
        <taxon>Bacteria</taxon>
        <taxon>Bacillati</taxon>
        <taxon>Armatimonadota</taxon>
        <taxon>Fimbriimonadia</taxon>
        <taxon>Fimbriimonadales</taxon>
        <taxon>Fimbriimonadaceae</taxon>
        <taxon>Fimbriimonas</taxon>
    </lineage>
</organism>
<evidence type="ECO:0000313" key="4">
    <source>
        <dbReference type="Proteomes" id="UP000027982"/>
    </source>
</evidence>
<dbReference type="InterPro" id="IPR050345">
    <property type="entry name" value="Aliph_Amidase/BUP"/>
</dbReference>
<evidence type="ECO:0000256" key="1">
    <source>
        <dbReference type="ARBA" id="ARBA00022801"/>
    </source>
</evidence>
<dbReference type="SUPFAM" id="SSF56317">
    <property type="entry name" value="Carbon-nitrogen hydrolase"/>
    <property type="match status" value="1"/>
</dbReference>
<dbReference type="STRING" id="661478.OP10G_0664"/>
<keyword evidence="4" id="KW-1185">Reference proteome</keyword>
<keyword evidence="1" id="KW-0378">Hydrolase</keyword>
<dbReference type="OrthoDB" id="9811121at2"/>
<dbReference type="PANTHER" id="PTHR43674:SF2">
    <property type="entry name" value="BETA-UREIDOPROPIONASE"/>
    <property type="match status" value="1"/>
</dbReference>
<dbReference type="Proteomes" id="UP000027982">
    <property type="component" value="Chromosome"/>
</dbReference>
<dbReference type="AlphaFoldDB" id="A0A068NKS6"/>
<evidence type="ECO:0000259" key="2">
    <source>
        <dbReference type="PROSITE" id="PS50263"/>
    </source>
</evidence>
<dbReference type="GO" id="GO:0033388">
    <property type="term" value="P:putrescine biosynthetic process from arginine"/>
    <property type="evidence" value="ECO:0007669"/>
    <property type="project" value="TreeGrafter"/>
</dbReference>
<dbReference type="PROSITE" id="PS50263">
    <property type="entry name" value="CN_HYDROLASE"/>
    <property type="match status" value="1"/>
</dbReference>
<dbReference type="InterPro" id="IPR036526">
    <property type="entry name" value="C-N_Hydrolase_sf"/>
</dbReference>
<dbReference type="eggNOG" id="COG0388">
    <property type="taxonomic scope" value="Bacteria"/>
</dbReference>
<dbReference type="HOGENOM" id="CLU_030130_3_6_0"/>
<reference evidence="3 4" key="1">
    <citation type="journal article" date="2014" name="PLoS ONE">
        <title>The first complete genome sequence of the class fimbriimonadia in the phylum armatimonadetes.</title>
        <authorList>
            <person name="Hu Z.Y."/>
            <person name="Wang Y.Z."/>
            <person name="Im W.T."/>
            <person name="Wang S.Y."/>
            <person name="Zhao G.P."/>
            <person name="Zheng H.J."/>
            <person name="Quan Z.X."/>
        </authorList>
    </citation>
    <scope>NUCLEOTIDE SEQUENCE [LARGE SCALE GENOMIC DNA]</scope>
    <source>
        <strain evidence="3">Gsoil 348</strain>
    </source>
</reference>
<accession>A0A068NKS6</accession>
<dbReference type="RefSeq" id="WP_025227317.1">
    <property type="nucleotide sequence ID" value="NZ_CP007139.1"/>
</dbReference>
<dbReference type="InterPro" id="IPR003010">
    <property type="entry name" value="C-N_Hydrolase"/>
</dbReference>
<protein>
    <submittedName>
        <fullName evidence="3">Beta-ureidopropionase</fullName>
    </submittedName>
</protein>
<name>A0A068NKS6_FIMGI</name>
<gene>
    <name evidence="3" type="ORF">OP10G_0664</name>
</gene>
<evidence type="ECO:0000313" key="3">
    <source>
        <dbReference type="EMBL" id="AIE84032.1"/>
    </source>
</evidence>